<dbReference type="AlphaFoldDB" id="E5AQE9"/>
<evidence type="ECO:0000313" key="2">
    <source>
        <dbReference type="Proteomes" id="UP000007437"/>
    </source>
</evidence>
<dbReference type="Proteomes" id="UP000007437">
    <property type="component" value="Chromosome"/>
</dbReference>
<accession>E5AQE9</accession>
<name>E5AQE9_MYCRK</name>
<evidence type="ECO:0000313" key="1">
    <source>
        <dbReference type="EMBL" id="CBW74831.1"/>
    </source>
</evidence>
<proteinExistence type="predicted"/>
<protein>
    <submittedName>
        <fullName evidence="1">Uncharacterized protein</fullName>
    </submittedName>
</protein>
<gene>
    <name evidence="1" type="ordered locus">RBRH_04197</name>
</gene>
<organism evidence="1 2">
    <name type="scientific">Mycetohabitans rhizoxinica (strain DSM 19002 / CIP 109453 / HKI 454)</name>
    <name type="common">Paraburkholderia rhizoxinica</name>
    <dbReference type="NCBI Taxonomy" id="882378"/>
    <lineage>
        <taxon>Bacteria</taxon>
        <taxon>Pseudomonadati</taxon>
        <taxon>Pseudomonadota</taxon>
        <taxon>Betaproteobacteria</taxon>
        <taxon>Burkholderiales</taxon>
        <taxon>Burkholderiaceae</taxon>
        <taxon>Mycetohabitans</taxon>
    </lineage>
</organism>
<dbReference type="HOGENOM" id="CLU_3388541_0_0_4"/>
<reference evidence="1 2" key="1">
    <citation type="journal article" date="2011" name="J. Bacteriol.">
        <title>Complete genome sequence of Burkholderia rhizoxinica, an endosymbiont of Rhizopus microsporus.</title>
        <authorList>
            <person name="Lackner G."/>
            <person name="Moebius N."/>
            <person name="Partida-Martinez L."/>
            <person name="Hertweck C."/>
        </authorList>
    </citation>
    <scope>NUCLEOTIDE SEQUENCE [LARGE SCALE GENOMIC DNA]</scope>
    <source>
        <strain evidence="2">DSM 19002 / CIP 109453 / HKI 454</strain>
    </source>
</reference>
<dbReference type="EMBL" id="FR687359">
    <property type="protein sequence ID" value="CBW74831.1"/>
    <property type="molecule type" value="Genomic_DNA"/>
</dbReference>
<dbReference type="KEGG" id="brh:RBRH_04197"/>
<sequence>MSRARIHRLLPFFCIAVNDYEACESAQKHIVR</sequence>